<evidence type="ECO:0000256" key="4">
    <source>
        <dbReference type="ARBA" id="ARBA00023136"/>
    </source>
</evidence>
<evidence type="ECO:0000256" key="1">
    <source>
        <dbReference type="ARBA" id="ARBA00004141"/>
    </source>
</evidence>
<dbReference type="OrthoDB" id="5547497at2759"/>
<evidence type="ECO:0000256" key="2">
    <source>
        <dbReference type="ARBA" id="ARBA00022692"/>
    </source>
</evidence>
<keyword evidence="3 5" id="KW-1133">Transmembrane helix</keyword>
<protein>
    <recommendedName>
        <fullName evidence="6">Sugar phosphate transporter domain-containing protein</fullName>
    </recommendedName>
</protein>
<dbReference type="InterPro" id="IPR050186">
    <property type="entry name" value="TPT_transporter"/>
</dbReference>
<feature type="domain" description="Sugar phosphate transporter" evidence="6">
    <location>
        <begin position="2"/>
        <end position="84"/>
    </location>
</feature>
<dbReference type="AlphaFoldDB" id="A0A0L0G3A3"/>
<dbReference type="InterPro" id="IPR037185">
    <property type="entry name" value="EmrE-like"/>
</dbReference>
<keyword evidence="8" id="KW-1185">Reference proteome</keyword>
<evidence type="ECO:0000256" key="5">
    <source>
        <dbReference type="SAM" id="Phobius"/>
    </source>
</evidence>
<evidence type="ECO:0000256" key="3">
    <source>
        <dbReference type="ARBA" id="ARBA00022989"/>
    </source>
</evidence>
<dbReference type="EMBL" id="KQ241905">
    <property type="protein sequence ID" value="KNC82658.1"/>
    <property type="molecule type" value="Genomic_DNA"/>
</dbReference>
<dbReference type="Pfam" id="PF03151">
    <property type="entry name" value="TPT"/>
    <property type="match status" value="1"/>
</dbReference>
<feature type="transmembrane region" description="Helical" evidence="5">
    <location>
        <begin position="31"/>
        <end position="49"/>
    </location>
</feature>
<keyword evidence="4 5" id="KW-0472">Membrane</keyword>
<reference evidence="7 8" key="1">
    <citation type="submission" date="2011-02" db="EMBL/GenBank/DDBJ databases">
        <title>The Genome Sequence of Sphaeroforma arctica JP610.</title>
        <authorList>
            <consortium name="The Broad Institute Genome Sequencing Platform"/>
            <person name="Russ C."/>
            <person name="Cuomo C."/>
            <person name="Young S.K."/>
            <person name="Zeng Q."/>
            <person name="Gargeya S."/>
            <person name="Alvarado L."/>
            <person name="Berlin A."/>
            <person name="Chapman S.B."/>
            <person name="Chen Z."/>
            <person name="Freedman E."/>
            <person name="Gellesch M."/>
            <person name="Goldberg J."/>
            <person name="Griggs A."/>
            <person name="Gujja S."/>
            <person name="Heilman E."/>
            <person name="Heiman D."/>
            <person name="Howarth C."/>
            <person name="Mehta T."/>
            <person name="Neiman D."/>
            <person name="Pearson M."/>
            <person name="Roberts A."/>
            <person name="Saif S."/>
            <person name="Shea T."/>
            <person name="Shenoy N."/>
            <person name="Sisk P."/>
            <person name="Stolte C."/>
            <person name="Sykes S."/>
            <person name="White J."/>
            <person name="Yandava C."/>
            <person name="Burger G."/>
            <person name="Gray M.W."/>
            <person name="Holland P.W.H."/>
            <person name="King N."/>
            <person name="Lang F.B.F."/>
            <person name="Roger A.J."/>
            <person name="Ruiz-Trillo I."/>
            <person name="Haas B."/>
            <person name="Nusbaum C."/>
            <person name="Birren B."/>
        </authorList>
    </citation>
    <scope>NUCLEOTIDE SEQUENCE [LARGE SCALE GENOMIC DNA]</scope>
    <source>
        <strain evidence="7 8">JP610</strain>
    </source>
</reference>
<dbReference type="PANTHER" id="PTHR11132">
    <property type="entry name" value="SOLUTE CARRIER FAMILY 35"/>
    <property type="match status" value="1"/>
</dbReference>
<comment type="subcellular location">
    <subcellularLocation>
        <location evidence="1">Membrane</location>
        <topology evidence="1">Multi-pass membrane protein</topology>
    </subcellularLocation>
</comment>
<feature type="transmembrane region" description="Helical" evidence="5">
    <location>
        <begin position="56"/>
        <end position="78"/>
    </location>
</feature>
<keyword evidence="2 5" id="KW-0812">Transmembrane</keyword>
<dbReference type="RefSeq" id="XP_014156560.1">
    <property type="nucleotide sequence ID" value="XM_014301085.1"/>
</dbReference>
<dbReference type="eggNOG" id="KOG1441">
    <property type="taxonomic scope" value="Eukaryota"/>
</dbReference>
<dbReference type="STRING" id="667725.A0A0L0G3A3"/>
<dbReference type="GeneID" id="25905562"/>
<sequence>MTKLLPLSAVRVVAMILGTFSILLMPVSYAHTIKAISPVCTVAMAYIILREKPTPAIVMSLLPIVIGILIATVTEVHFDLTGMSTLTNI</sequence>
<dbReference type="Proteomes" id="UP000054560">
    <property type="component" value="Unassembled WGS sequence"/>
</dbReference>
<evidence type="ECO:0000259" key="6">
    <source>
        <dbReference type="Pfam" id="PF03151"/>
    </source>
</evidence>
<dbReference type="GO" id="GO:0016020">
    <property type="term" value="C:membrane"/>
    <property type="evidence" value="ECO:0007669"/>
    <property type="project" value="UniProtKB-SubCell"/>
</dbReference>
<organism evidence="7 8">
    <name type="scientific">Sphaeroforma arctica JP610</name>
    <dbReference type="NCBI Taxonomy" id="667725"/>
    <lineage>
        <taxon>Eukaryota</taxon>
        <taxon>Ichthyosporea</taxon>
        <taxon>Ichthyophonida</taxon>
        <taxon>Sphaeroforma</taxon>
    </lineage>
</organism>
<dbReference type="SUPFAM" id="SSF103481">
    <property type="entry name" value="Multidrug resistance efflux transporter EmrE"/>
    <property type="match status" value="1"/>
</dbReference>
<proteinExistence type="predicted"/>
<dbReference type="Gene3D" id="1.10.3730.20">
    <property type="match status" value="1"/>
</dbReference>
<dbReference type="InterPro" id="IPR004853">
    <property type="entry name" value="Sugar_P_trans_dom"/>
</dbReference>
<evidence type="ECO:0000313" key="7">
    <source>
        <dbReference type="EMBL" id="KNC82658.1"/>
    </source>
</evidence>
<accession>A0A0L0G3A3</accession>
<name>A0A0L0G3A3_9EUKA</name>
<evidence type="ECO:0000313" key="8">
    <source>
        <dbReference type="Proteomes" id="UP000054560"/>
    </source>
</evidence>
<gene>
    <name evidence="7" type="ORF">SARC_05058</name>
</gene>
<feature type="transmembrane region" description="Helical" evidence="5">
    <location>
        <begin position="7"/>
        <end position="25"/>
    </location>
</feature>